<keyword evidence="1" id="KW-0812">Transmembrane</keyword>
<evidence type="ECO:0000256" key="1">
    <source>
        <dbReference type="SAM" id="Phobius"/>
    </source>
</evidence>
<organism evidence="2 3">
    <name type="scientific">Sporomusa silvacetica DSM 10669</name>
    <dbReference type="NCBI Taxonomy" id="1123289"/>
    <lineage>
        <taxon>Bacteria</taxon>
        <taxon>Bacillati</taxon>
        <taxon>Bacillota</taxon>
        <taxon>Negativicutes</taxon>
        <taxon>Selenomonadales</taxon>
        <taxon>Sporomusaceae</taxon>
        <taxon>Sporomusa</taxon>
    </lineage>
</organism>
<keyword evidence="1" id="KW-0472">Membrane</keyword>
<evidence type="ECO:0000313" key="3">
    <source>
        <dbReference type="Proteomes" id="UP000216752"/>
    </source>
</evidence>
<accession>A0ABZ3IJG8</accession>
<reference evidence="2" key="1">
    <citation type="submission" date="2024-05" db="EMBL/GenBank/DDBJ databases">
        <title>Isolation and characterization of Sporomusa carbonis sp. nov., a carboxydotrophic hydrogenogen in the genus of Sporomusa isolated from a charcoal burning pile.</title>
        <authorList>
            <person name="Boeer T."/>
            <person name="Rosenbaum F."/>
            <person name="Eysell L."/>
            <person name="Mueller V."/>
            <person name="Daniel R."/>
            <person name="Poehlein A."/>
        </authorList>
    </citation>
    <scope>NUCLEOTIDE SEQUENCE [LARGE SCALE GENOMIC DNA]</scope>
    <source>
        <strain evidence="2">DSM 10669</strain>
    </source>
</reference>
<feature type="transmembrane region" description="Helical" evidence="1">
    <location>
        <begin position="15"/>
        <end position="34"/>
    </location>
</feature>
<dbReference type="EMBL" id="CP155573">
    <property type="protein sequence ID" value="XFO65831.1"/>
    <property type="molecule type" value="Genomic_DNA"/>
</dbReference>
<name>A0ABZ3IJG8_9FIRM</name>
<dbReference type="Proteomes" id="UP000216752">
    <property type="component" value="Chromosome"/>
</dbReference>
<keyword evidence="3" id="KW-1185">Reference proteome</keyword>
<protein>
    <recommendedName>
        <fullName evidence="4">Bacterial Pleckstrin homology domain-containing protein</fullName>
    </recommendedName>
</protein>
<sequence>MDKLVAQSEVSKKNAIIMTISVAILALLVIWSLYKWFVLTVVQPLELMAEALVLFVLIERTSAKYTYEMDKNVLRLTKRGLLGKRIHEVPYSDIVGAYRYKPQLIGVIKFRRTYRFHSALDGRDVWTLAYTAAGLRGKIENRRFYFKPGVKLLMALQELPGKIMISEEQVIKLVLSKSKGE</sequence>
<evidence type="ECO:0008006" key="4">
    <source>
        <dbReference type="Google" id="ProtNLM"/>
    </source>
</evidence>
<proteinExistence type="predicted"/>
<dbReference type="RefSeq" id="WP_094604775.1">
    <property type="nucleotide sequence ID" value="NZ_CP155573.1"/>
</dbReference>
<gene>
    <name evidence="2" type="ORF">SPSIL_019780</name>
</gene>
<keyword evidence="1" id="KW-1133">Transmembrane helix</keyword>
<evidence type="ECO:0000313" key="2">
    <source>
        <dbReference type="EMBL" id="XFO65831.1"/>
    </source>
</evidence>